<dbReference type="EC" id="2.3.2.27" evidence="2"/>
<evidence type="ECO:0000256" key="1">
    <source>
        <dbReference type="ARBA" id="ARBA00000900"/>
    </source>
</evidence>
<feature type="domain" description="C3H1-type" evidence="10">
    <location>
        <begin position="15"/>
        <end position="41"/>
    </location>
</feature>
<evidence type="ECO:0000256" key="3">
    <source>
        <dbReference type="ARBA" id="ARBA00022679"/>
    </source>
</evidence>
<evidence type="ECO:0000256" key="7">
    <source>
        <dbReference type="PROSITE-ProRule" id="PRU00723"/>
    </source>
</evidence>
<accession>A0AAV4T644</accession>
<feature type="zinc finger region" description="C3H1-type" evidence="7">
    <location>
        <begin position="320"/>
        <end position="347"/>
    </location>
</feature>
<organism evidence="11 12">
    <name type="scientific">Caerostris darwini</name>
    <dbReference type="NCBI Taxonomy" id="1538125"/>
    <lineage>
        <taxon>Eukaryota</taxon>
        <taxon>Metazoa</taxon>
        <taxon>Ecdysozoa</taxon>
        <taxon>Arthropoda</taxon>
        <taxon>Chelicerata</taxon>
        <taxon>Arachnida</taxon>
        <taxon>Araneae</taxon>
        <taxon>Araneomorphae</taxon>
        <taxon>Entelegynae</taxon>
        <taxon>Araneoidea</taxon>
        <taxon>Araneidae</taxon>
        <taxon>Caerostris</taxon>
    </lineage>
</organism>
<dbReference type="PROSITE" id="PS00518">
    <property type="entry name" value="ZF_RING_1"/>
    <property type="match status" value="1"/>
</dbReference>
<dbReference type="PANTHER" id="PTHR11224">
    <property type="entry name" value="MAKORIN-RELATED"/>
    <property type="match status" value="1"/>
</dbReference>
<evidence type="ECO:0000256" key="2">
    <source>
        <dbReference type="ARBA" id="ARBA00012483"/>
    </source>
</evidence>
<dbReference type="Proteomes" id="UP001054837">
    <property type="component" value="Unassembled WGS sequence"/>
</dbReference>
<reference evidence="11 12" key="1">
    <citation type="submission" date="2021-06" db="EMBL/GenBank/DDBJ databases">
        <title>Caerostris darwini draft genome.</title>
        <authorList>
            <person name="Kono N."/>
            <person name="Arakawa K."/>
        </authorList>
    </citation>
    <scope>NUCLEOTIDE SEQUENCE [LARGE SCALE GENOMIC DNA]</scope>
</reference>
<evidence type="ECO:0000313" key="11">
    <source>
        <dbReference type="EMBL" id="GIY40674.1"/>
    </source>
</evidence>
<keyword evidence="5 7" id="KW-0863">Zinc-finger</keyword>
<feature type="domain" description="C3H1-type" evidence="10">
    <location>
        <begin position="51"/>
        <end position="78"/>
    </location>
</feature>
<dbReference type="InterPro" id="IPR000571">
    <property type="entry name" value="Znf_CCCH"/>
</dbReference>
<dbReference type="SUPFAM" id="SSF57850">
    <property type="entry name" value="RING/U-box"/>
    <property type="match status" value="1"/>
</dbReference>
<feature type="region of interest" description="Disordered" evidence="8">
    <location>
        <begin position="97"/>
        <end position="129"/>
    </location>
</feature>
<dbReference type="GO" id="GO:0008270">
    <property type="term" value="F:zinc ion binding"/>
    <property type="evidence" value="ECO:0007669"/>
    <property type="project" value="UniProtKB-KW"/>
</dbReference>
<dbReference type="SUPFAM" id="SSF90229">
    <property type="entry name" value="CCCH zinc finger"/>
    <property type="match status" value="2"/>
</dbReference>
<feature type="domain" description="RING-type" evidence="9">
    <location>
        <begin position="243"/>
        <end position="290"/>
    </location>
</feature>
<dbReference type="Pfam" id="PF00642">
    <property type="entry name" value="zf-CCCH"/>
    <property type="match status" value="2"/>
</dbReference>
<dbReference type="InterPro" id="IPR036855">
    <property type="entry name" value="Znf_CCCH_sf"/>
</dbReference>
<dbReference type="Gene3D" id="3.30.40.10">
    <property type="entry name" value="Zinc/RING finger domain, C3HC4 (zinc finger)"/>
    <property type="match status" value="1"/>
</dbReference>
<comment type="catalytic activity">
    <reaction evidence="1">
        <text>S-ubiquitinyl-[E2 ubiquitin-conjugating enzyme]-L-cysteine + [acceptor protein]-L-lysine = [E2 ubiquitin-conjugating enzyme]-L-cysteine + N(6)-ubiquitinyl-[acceptor protein]-L-lysine.</text>
        <dbReference type="EC" id="2.3.2.27"/>
    </reaction>
</comment>
<dbReference type="InterPro" id="IPR001841">
    <property type="entry name" value="Znf_RING"/>
</dbReference>
<evidence type="ECO:0000259" key="10">
    <source>
        <dbReference type="PROSITE" id="PS50103"/>
    </source>
</evidence>
<protein>
    <recommendedName>
        <fullName evidence="2">RING-type E3 ubiquitin transferase</fullName>
        <ecNumber evidence="2">2.3.2.27</ecNumber>
    </recommendedName>
</protein>
<dbReference type="GO" id="GO:0000209">
    <property type="term" value="P:protein polyubiquitination"/>
    <property type="evidence" value="ECO:0007669"/>
    <property type="project" value="InterPro"/>
</dbReference>
<dbReference type="PANTHER" id="PTHR11224:SF10">
    <property type="entry name" value="IP09428P-RELATED"/>
    <property type="match status" value="1"/>
</dbReference>
<dbReference type="GO" id="GO:0061630">
    <property type="term" value="F:ubiquitin protein ligase activity"/>
    <property type="evidence" value="ECO:0007669"/>
    <property type="project" value="UniProtKB-EC"/>
</dbReference>
<evidence type="ECO:0000259" key="9">
    <source>
        <dbReference type="PROSITE" id="PS50089"/>
    </source>
</evidence>
<feature type="zinc finger region" description="C3H1-type" evidence="7">
    <location>
        <begin position="15"/>
        <end position="41"/>
    </location>
</feature>
<keyword evidence="12" id="KW-1185">Reference proteome</keyword>
<dbReference type="AlphaFoldDB" id="A0AAV4T644"/>
<feature type="domain" description="C3H1-type" evidence="10">
    <location>
        <begin position="131"/>
        <end position="160"/>
    </location>
</feature>
<keyword evidence="4 7" id="KW-0479">Metal-binding</keyword>
<keyword evidence="3" id="KW-0808">Transferase</keyword>
<dbReference type="PROSITE" id="PS50089">
    <property type="entry name" value="ZF_RING_2"/>
    <property type="match status" value="1"/>
</dbReference>
<feature type="zinc finger region" description="C3H1-type" evidence="7">
    <location>
        <begin position="131"/>
        <end position="160"/>
    </location>
</feature>
<name>A0AAV4T644_9ARAC</name>
<gene>
    <name evidence="11" type="primary">MKRN2</name>
    <name evidence="11" type="ORF">CDAR_183071</name>
</gene>
<dbReference type="EMBL" id="BPLQ01008976">
    <property type="protein sequence ID" value="GIY40674.1"/>
    <property type="molecule type" value="Genomic_DNA"/>
</dbReference>
<sequence length="382" mass="44501">MVDEISYDAQAKNVGPTKNCRYYNRGFCGYGDKCLFRHGGESGKLKLPRKQFGESNCKFFKKASCRFGAKCRFRHILKINGHLRQYPTQREQLTDILLPNQNEKLKSTDSEEPKSSDNKETKFPMRPQKQRDVSRNCYFYKQREGSCRFGEKCWYTHSEPQPSIPKCEYQHPSMVCFNFAFNECDLGDACPAPHGDVCDWCQLPLLHPSDEQQRDEHLLECEVTFLTDMDEAISYTNTVDSQCAICHDKVQEKRQIAKLTFGMQENCQHVFCLGCIREWKKKNPGCPICRVVSHFVVPIDYGYIASAEQQKRLLEAYKANCNQRPCKFFGRGRCRFGERCLYHHDVDHSQQIDPLDPNSSTSYHAFGEQDNFQPEEDIYEDW</sequence>
<dbReference type="Pfam" id="PF13639">
    <property type="entry name" value="zf-RING_2"/>
    <property type="match status" value="1"/>
</dbReference>
<comment type="caution">
    <text evidence="11">The sequence shown here is derived from an EMBL/GenBank/DDBJ whole genome shotgun (WGS) entry which is preliminary data.</text>
</comment>
<dbReference type="SMART" id="SM00356">
    <property type="entry name" value="ZnF_C3H1"/>
    <property type="match status" value="5"/>
</dbReference>
<evidence type="ECO:0000256" key="8">
    <source>
        <dbReference type="SAM" id="MobiDB-lite"/>
    </source>
</evidence>
<proteinExistence type="predicted"/>
<dbReference type="InterPro" id="IPR045072">
    <property type="entry name" value="MKRN-like"/>
</dbReference>
<evidence type="ECO:0000256" key="6">
    <source>
        <dbReference type="ARBA" id="ARBA00022833"/>
    </source>
</evidence>
<feature type="compositionally biased region" description="Basic and acidic residues" evidence="8">
    <location>
        <begin position="103"/>
        <end position="129"/>
    </location>
</feature>
<dbReference type="Gene3D" id="2.30.30.1190">
    <property type="match status" value="1"/>
</dbReference>
<keyword evidence="6 7" id="KW-0862">Zinc</keyword>
<dbReference type="Gene3D" id="4.10.1000.10">
    <property type="entry name" value="Zinc finger, CCCH-type"/>
    <property type="match status" value="2"/>
</dbReference>
<dbReference type="PROSITE" id="PS50103">
    <property type="entry name" value="ZF_C3H1"/>
    <property type="match status" value="4"/>
</dbReference>
<evidence type="ECO:0000313" key="12">
    <source>
        <dbReference type="Proteomes" id="UP001054837"/>
    </source>
</evidence>
<evidence type="ECO:0000256" key="4">
    <source>
        <dbReference type="ARBA" id="ARBA00022723"/>
    </source>
</evidence>
<evidence type="ECO:0000256" key="5">
    <source>
        <dbReference type="ARBA" id="ARBA00022771"/>
    </source>
</evidence>
<dbReference type="SMART" id="SM00184">
    <property type="entry name" value="RING"/>
    <property type="match status" value="1"/>
</dbReference>
<feature type="zinc finger region" description="C3H1-type" evidence="7">
    <location>
        <begin position="51"/>
        <end position="78"/>
    </location>
</feature>
<feature type="domain" description="C3H1-type" evidence="10">
    <location>
        <begin position="320"/>
        <end position="347"/>
    </location>
</feature>
<dbReference type="InterPro" id="IPR017907">
    <property type="entry name" value="Znf_RING_CS"/>
</dbReference>
<dbReference type="InterPro" id="IPR013083">
    <property type="entry name" value="Znf_RING/FYVE/PHD"/>
</dbReference>